<name>A0AAV6NE54_9ROSI</name>
<feature type="compositionally biased region" description="Basic and acidic residues" evidence="2">
    <location>
        <begin position="112"/>
        <end position="129"/>
    </location>
</feature>
<accession>A0AAV6NE54</accession>
<keyword evidence="4" id="KW-1185">Reference proteome</keyword>
<sequence>MEEGKTEELSQNLTQQRGGEEEEEKAGGFLRNFISNMVSTEGSEEKKGEVEKESGVVSEEKTEQGKGNGFLKNFMSNRVCEEEEEEEEEEEKKSGFLKNLISNMVNVEEGKEVSNVVDCEKTGEGESDKSGGGGGGGGGGGIIDNIVSHLPASLQGDAVTTTDEAAMLIHSVIHE</sequence>
<reference evidence="3 4" key="1">
    <citation type="journal article" date="2021" name="Hortic Res">
        <title>The domestication of Cucurbita argyrosperma as revealed by the genome of its wild relative.</title>
        <authorList>
            <person name="Barrera-Redondo J."/>
            <person name="Sanchez-de la Vega G."/>
            <person name="Aguirre-Liguori J.A."/>
            <person name="Castellanos-Morales G."/>
            <person name="Gutierrez-Guerrero Y.T."/>
            <person name="Aguirre-Dugua X."/>
            <person name="Aguirre-Planter E."/>
            <person name="Tenaillon M.I."/>
            <person name="Lira-Saade R."/>
            <person name="Eguiarte L.E."/>
        </authorList>
    </citation>
    <scope>NUCLEOTIDE SEQUENCE [LARGE SCALE GENOMIC DNA]</scope>
    <source>
        <strain evidence="3">JBR-2021</strain>
    </source>
</reference>
<evidence type="ECO:0008006" key="5">
    <source>
        <dbReference type="Google" id="ProtNLM"/>
    </source>
</evidence>
<organism evidence="3 4">
    <name type="scientific">Cucurbita argyrosperma subsp. sororia</name>
    <dbReference type="NCBI Taxonomy" id="37648"/>
    <lineage>
        <taxon>Eukaryota</taxon>
        <taxon>Viridiplantae</taxon>
        <taxon>Streptophyta</taxon>
        <taxon>Embryophyta</taxon>
        <taxon>Tracheophyta</taxon>
        <taxon>Spermatophyta</taxon>
        <taxon>Magnoliopsida</taxon>
        <taxon>eudicotyledons</taxon>
        <taxon>Gunneridae</taxon>
        <taxon>Pentapetalae</taxon>
        <taxon>rosids</taxon>
        <taxon>fabids</taxon>
        <taxon>Cucurbitales</taxon>
        <taxon>Cucurbitaceae</taxon>
        <taxon>Cucurbiteae</taxon>
        <taxon>Cucurbita</taxon>
    </lineage>
</organism>
<evidence type="ECO:0000313" key="3">
    <source>
        <dbReference type="EMBL" id="KAG6595408.1"/>
    </source>
</evidence>
<evidence type="ECO:0000256" key="2">
    <source>
        <dbReference type="SAM" id="MobiDB-lite"/>
    </source>
</evidence>
<proteinExistence type="predicted"/>
<feature type="region of interest" description="Disordered" evidence="2">
    <location>
        <begin position="1"/>
        <end position="71"/>
    </location>
</feature>
<evidence type="ECO:0000313" key="4">
    <source>
        <dbReference type="Proteomes" id="UP000685013"/>
    </source>
</evidence>
<dbReference type="AlphaFoldDB" id="A0AAV6NE54"/>
<dbReference type="EMBL" id="JAGKQH010000007">
    <property type="protein sequence ID" value="KAG6595408.1"/>
    <property type="molecule type" value="Genomic_DNA"/>
</dbReference>
<gene>
    <name evidence="3" type="ORF">SDJN03_11961</name>
</gene>
<protein>
    <recommendedName>
        <fullName evidence="5">Cilia- and flagella-associated protein 251-like</fullName>
    </recommendedName>
</protein>
<dbReference type="Proteomes" id="UP000685013">
    <property type="component" value="Chromosome 7"/>
</dbReference>
<comment type="caution">
    <text evidence="3">The sequence shown here is derived from an EMBL/GenBank/DDBJ whole genome shotgun (WGS) entry which is preliminary data.</text>
</comment>
<feature type="region of interest" description="Disordered" evidence="2">
    <location>
        <begin position="112"/>
        <end position="142"/>
    </location>
</feature>
<feature type="compositionally biased region" description="Basic and acidic residues" evidence="2">
    <location>
        <begin position="43"/>
        <end position="64"/>
    </location>
</feature>
<feature type="compositionally biased region" description="Gly residues" evidence="2">
    <location>
        <begin position="130"/>
        <end position="142"/>
    </location>
</feature>
<feature type="coiled-coil region" evidence="1">
    <location>
        <begin position="71"/>
        <end position="100"/>
    </location>
</feature>
<keyword evidence="1" id="KW-0175">Coiled coil</keyword>
<feature type="non-terminal residue" evidence="3">
    <location>
        <position position="1"/>
    </location>
</feature>
<evidence type="ECO:0000256" key="1">
    <source>
        <dbReference type="SAM" id="Coils"/>
    </source>
</evidence>